<dbReference type="AlphaFoldDB" id="A0ABD0TY33"/>
<reference evidence="1 2" key="1">
    <citation type="journal article" date="2024" name="Plant Biotechnol. J.">
        <title>Dendrobium thyrsiflorum genome and its molecular insights into genes involved in important horticultural traits.</title>
        <authorList>
            <person name="Chen B."/>
            <person name="Wang J.Y."/>
            <person name="Zheng P.J."/>
            <person name="Li K.L."/>
            <person name="Liang Y.M."/>
            <person name="Chen X.F."/>
            <person name="Zhang C."/>
            <person name="Zhao X."/>
            <person name="He X."/>
            <person name="Zhang G.Q."/>
            <person name="Liu Z.J."/>
            <person name="Xu Q."/>
        </authorList>
    </citation>
    <scope>NUCLEOTIDE SEQUENCE [LARGE SCALE GENOMIC DNA]</scope>
    <source>
        <strain evidence="1">GZMU011</strain>
    </source>
</reference>
<organism evidence="1 2">
    <name type="scientific">Dendrobium thyrsiflorum</name>
    <name type="common">Pinecone-like raceme dendrobium</name>
    <name type="synonym">Orchid</name>
    <dbReference type="NCBI Taxonomy" id="117978"/>
    <lineage>
        <taxon>Eukaryota</taxon>
        <taxon>Viridiplantae</taxon>
        <taxon>Streptophyta</taxon>
        <taxon>Embryophyta</taxon>
        <taxon>Tracheophyta</taxon>
        <taxon>Spermatophyta</taxon>
        <taxon>Magnoliopsida</taxon>
        <taxon>Liliopsida</taxon>
        <taxon>Asparagales</taxon>
        <taxon>Orchidaceae</taxon>
        <taxon>Epidendroideae</taxon>
        <taxon>Malaxideae</taxon>
        <taxon>Dendrobiinae</taxon>
        <taxon>Dendrobium</taxon>
    </lineage>
</organism>
<gene>
    <name evidence="1" type="ORF">M5K25_026734</name>
</gene>
<accession>A0ABD0TY33</accession>
<protein>
    <submittedName>
        <fullName evidence="1">Uncharacterized protein</fullName>
    </submittedName>
</protein>
<evidence type="ECO:0000313" key="2">
    <source>
        <dbReference type="Proteomes" id="UP001552299"/>
    </source>
</evidence>
<dbReference type="Proteomes" id="UP001552299">
    <property type="component" value="Unassembled WGS sequence"/>
</dbReference>
<keyword evidence="2" id="KW-1185">Reference proteome</keyword>
<name>A0ABD0TY33_DENTH</name>
<sequence>MKMIKQLDGFPGIKWKSSTEPMLKLKENPNSGASTSRSLTWRRSKTKRFYKTFSKKSSNPNKCNKLKEKRTILQKIINNLEDYRQPVRRPITLADFMSELQIDPSEVENDEQENKELLHVETCRVISVALITDDNSEEELCFSSDDELDQQIASQMEHAKLNEDSEHTTKTLSDEAESNEVDQVQLRSAVMLAILYLSNLQVALFCTTVLSYTVMLLHASLRNLAPSKHSLGTDQHRRTYQKKINLPSK</sequence>
<proteinExistence type="predicted"/>
<evidence type="ECO:0000313" key="1">
    <source>
        <dbReference type="EMBL" id="KAL0904606.1"/>
    </source>
</evidence>
<dbReference type="EMBL" id="JANQDX010000019">
    <property type="protein sequence ID" value="KAL0904606.1"/>
    <property type="molecule type" value="Genomic_DNA"/>
</dbReference>
<comment type="caution">
    <text evidence="1">The sequence shown here is derived from an EMBL/GenBank/DDBJ whole genome shotgun (WGS) entry which is preliminary data.</text>
</comment>